<name>A0A915CLJ6_PARUN</name>
<dbReference type="AlphaFoldDB" id="A0A915CLJ6"/>
<keyword evidence="2" id="KW-0472">Membrane</keyword>
<dbReference type="Proteomes" id="UP000887569">
    <property type="component" value="Unplaced"/>
</dbReference>
<feature type="transmembrane region" description="Helical" evidence="2">
    <location>
        <begin position="89"/>
        <end position="116"/>
    </location>
</feature>
<sequence>MGASNRRKGTSLRRATLHRYFRRKASVGAGHDRQEPTTWERSAEEQGKSTADAIRDDAEVIIEAASDAFQKSSAALTRELEDVAFRWRWIVGGAVAAALAVRCAAAAIFLCLQYLLCAARCCCVRCRRRERSASLASLQGTDPPMEIRSFETIWLLLTNVMGRGSVAKREIRDRGSL</sequence>
<reference evidence="4" key="1">
    <citation type="submission" date="2022-11" db="UniProtKB">
        <authorList>
            <consortium name="WormBaseParasite"/>
        </authorList>
    </citation>
    <scope>IDENTIFICATION</scope>
</reference>
<dbReference type="WBParaSite" id="PgR329_g003_t01">
    <property type="protein sequence ID" value="PgR329_g003_t01"/>
    <property type="gene ID" value="PgR329_g003"/>
</dbReference>
<evidence type="ECO:0000313" key="4">
    <source>
        <dbReference type="WBParaSite" id="PgR329_g003_t01"/>
    </source>
</evidence>
<feature type="region of interest" description="Disordered" evidence="1">
    <location>
        <begin position="27"/>
        <end position="49"/>
    </location>
</feature>
<evidence type="ECO:0000256" key="2">
    <source>
        <dbReference type="SAM" id="Phobius"/>
    </source>
</evidence>
<organism evidence="3 4">
    <name type="scientific">Parascaris univalens</name>
    <name type="common">Nematode worm</name>
    <dbReference type="NCBI Taxonomy" id="6257"/>
    <lineage>
        <taxon>Eukaryota</taxon>
        <taxon>Metazoa</taxon>
        <taxon>Ecdysozoa</taxon>
        <taxon>Nematoda</taxon>
        <taxon>Chromadorea</taxon>
        <taxon>Rhabditida</taxon>
        <taxon>Spirurina</taxon>
        <taxon>Ascaridomorpha</taxon>
        <taxon>Ascaridoidea</taxon>
        <taxon>Ascarididae</taxon>
        <taxon>Parascaris</taxon>
    </lineage>
</organism>
<keyword evidence="2" id="KW-1133">Transmembrane helix</keyword>
<accession>A0A915CLJ6</accession>
<keyword evidence="2" id="KW-0812">Transmembrane</keyword>
<keyword evidence="3" id="KW-1185">Reference proteome</keyword>
<proteinExistence type="predicted"/>
<evidence type="ECO:0000313" key="3">
    <source>
        <dbReference type="Proteomes" id="UP000887569"/>
    </source>
</evidence>
<evidence type="ECO:0000256" key="1">
    <source>
        <dbReference type="SAM" id="MobiDB-lite"/>
    </source>
</evidence>
<protein>
    <submittedName>
        <fullName evidence="4">Uncharacterized protein</fullName>
    </submittedName>
</protein>